<evidence type="ECO:0000313" key="2">
    <source>
        <dbReference type="EMBL" id="KAA8536394.1"/>
    </source>
</evidence>
<accession>A0A5J5B191</accession>
<proteinExistence type="predicted"/>
<dbReference type="EMBL" id="CM018039">
    <property type="protein sequence ID" value="KAA8536394.1"/>
    <property type="molecule type" value="Genomic_DNA"/>
</dbReference>
<dbReference type="PANTHER" id="PTHR33917">
    <property type="entry name" value="PROTEIN EXECUTER 1, CHLOROPLASTIC"/>
    <property type="match status" value="1"/>
</dbReference>
<protein>
    <submittedName>
        <fullName evidence="2">Uncharacterized protein</fullName>
    </submittedName>
</protein>
<dbReference type="OrthoDB" id="1422964at2759"/>
<feature type="compositionally biased region" description="Acidic residues" evidence="1">
    <location>
        <begin position="303"/>
        <end position="316"/>
    </location>
</feature>
<feature type="compositionally biased region" description="Basic and acidic residues" evidence="1">
    <location>
        <begin position="290"/>
        <end position="302"/>
    </location>
</feature>
<dbReference type="GO" id="GO:0042651">
    <property type="term" value="C:thylakoid membrane"/>
    <property type="evidence" value="ECO:0007669"/>
    <property type="project" value="TreeGrafter"/>
</dbReference>
<evidence type="ECO:0000256" key="1">
    <source>
        <dbReference type="SAM" id="MobiDB-lite"/>
    </source>
</evidence>
<organism evidence="2 3">
    <name type="scientific">Nyssa sinensis</name>
    <dbReference type="NCBI Taxonomy" id="561372"/>
    <lineage>
        <taxon>Eukaryota</taxon>
        <taxon>Viridiplantae</taxon>
        <taxon>Streptophyta</taxon>
        <taxon>Embryophyta</taxon>
        <taxon>Tracheophyta</taxon>
        <taxon>Spermatophyta</taxon>
        <taxon>Magnoliopsida</taxon>
        <taxon>eudicotyledons</taxon>
        <taxon>Gunneridae</taxon>
        <taxon>Pentapetalae</taxon>
        <taxon>asterids</taxon>
        <taxon>Cornales</taxon>
        <taxon>Nyssaceae</taxon>
        <taxon>Nyssa</taxon>
    </lineage>
</organism>
<feature type="compositionally biased region" description="Low complexity" evidence="1">
    <location>
        <begin position="37"/>
        <end position="53"/>
    </location>
</feature>
<evidence type="ECO:0000313" key="3">
    <source>
        <dbReference type="Proteomes" id="UP000325577"/>
    </source>
</evidence>
<feature type="compositionally biased region" description="Low complexity" evidence="1">
    <location>
        <begin position="1"/>
        <end position="17"/>
    </location>
</feature>
<keyword evidence="3" id="KW-1185">Reference proteome</keyword>
<dbReference type="InterPro" id="IPR044680">
    <property type="entry name" value="EX1/2"/>
</dbReference>
<dbReference type="AlphaFoldDB" id="A0A5J5B191"/>
<sequence length="353" mass="39198">MASISSPTFPSPSTRSDSSPHKFTLPNTKVSSRLKRLSTSTLHSHSLSTSHSLPRVSDSTTLCRCHNNDNDDHSGSPRSSDNSPIYRRWDSAIHEFAKNAIKRFDDYVSSYLNQSKDVKDVVKSGGVVKRESEVADDDEDWDWDRWRKHFSEVDEQERIVSILKSQLVHTVNREDYEDAARIKVAIAAAATSDTVGRVMSHLNRAVEEERYRDAAFIRDYAGAGLVGCPRQLATATAGAPLFEIFLTINKKGEYKQKAVYLKRRKVLQDFPIVSSKLSGPPSSLNPLDPTGDKNDLFSKRTEDTDDGEDRDDDSDLAEGLSGFENILRDMIPGVKVKVLKVTAPGKVGPGSNI</sequence>
<dbReference type="PANTHER" id="PTHR33917:SF3">
    <property type="entry name" value="PROTEIN EXECUTER 1, CHLOROPLASTIC"/>
    <property type="match status" value="1"/>
</dbReference>
<feature type="region of interest" description="Disordered" evidence="1">
    <location>
        <begin position="278"/>
        <end position="318"/>
    </location>
</feature>
<dbReference type="Proteomes" id="UP000325577">
    <property type="component" value="Linkage Group LG16"/>
</dbReference>
<gene>
    <name evidence="2" type="ORF">F0562_028872</name>
</gene>
<reference evidence="2 3" key="1">
    <citation type="submission" date="2019-09" db="EMBL/GenBank/DDBJ databases">
        <title>A chromosome-level genome assembly of the Chinese tupelo Nyssa sinensis.</title>
        <authorList>
            <person name="Yang X."/>
            <person name="Kang M."/>
            <person name="Yang Y."/>
            <person name="Xiong H."/>
            <person name="Wang M."/>
            <person name="Zhang Z."/>
            <person name="Wang Z."/>
            <person name="Wu H."/>
            <person name="Ma T."/>
            <person name="Liu J."/>
            <person name="Xi Z."/>
        </authorList>
    </citation>
    <scope>NUCLEOTIDE SEQUENCE [LARGE SCALE GENOMIC DNA]</scope>
    <source>
        <strain evidence="2">J267</strain>
        <tissue evidence="2">Leaf</tissue>
    </source>
</reference>
<feature type="region of interest" description="Disordered" evidence="1">
    <location>
        <begin position="1"/>
        <end position="59"/>
    </location>
</feature>
<name>A0A5J5B191_9ASTE</name>
<dbReference type="GO" id="GO:0010343">
    <property type="term" value="P:singlet oxygen-mediated programmed cell death"/>
    <property type="evidence" value="ECO:0007669"/>
    <property type="project" value="InterPro"/>
</dbReference>